<dbReference type="RefSeq" id="WP_183777056.1">
    <property type="nucleotide sequence ID" value="NZ_JACIDK010000013.1"/>
</dbReference>
<evidence type="ECO:0000313" key="2">
    <source>
        <dbReference type="Proteomes" id="UP000530564"/>
    </source>
</evidence>
<comment type="caution">
    <text evidence="1">The sequence shown here is derived from an EMBL/GenBank/DDBJ whole genome shotgun (WGS) entry which is preliminary data.</text>
</comment>
<dbReference type="EMBL" id="JACIDK010000013">
    <property type="protein sequence ID" value="MBB3893557.1"/>
    <property type="molecule type" value="Genomic_DNA"/>
</dbReference>
<dbReference type="AlphaFoldDB" id="A0A840A8M0"/>
<evidence type="ECO:0000313" key="1">
    <source>
        <dbReference type="EMBL" id="MBB3893557.1"/>
    </source>
</evidence>
<organism evidence="1 2">
    <name type="scientific">Phenylobacterium haematophilum</name>
    <dbReference type="NCBI Taxonomy" id="98513"/>
    <lineage>
        <taxon>Bacteria</taxon>
        <taxon>Pseudomonadati</taxon>
        <taxon>Pseudomonadota</taxon>
        <taxon>Alphaproteobacteria</taxon>
        <taxon>Caulobacterales</taxon>
        <taxon>Caulobacteraceae</taxon>
        <taxon>Phenylobacterium</taxon>
    </lineage>
</organism>
<accession>A0A840A8M0</accession>
<protein>
    <recommendedName>
        <fullName evidence="3">Acetyltransferase (GNAT) family protein</fullName>
    </recommendedName>
</protein>
<sequence>MIDDYRRRGMRRFHLGATEAGRALYEGLGFRTVAEAPVWLLAAEGQA</sequence>
<proteinExistence type="predicted"/>
<dbReference type="SUPFAM" id="SSF55729">
    <property type="entry name" value="Acyl-CoA N-acyltransferases (Nat)"/>
    <property type="match status" value="1"/>
</dbReference>
<gene>
    <name evidence="1" type="ORF">GGQ61_004305</name>
</gene>
<dbReference type="Gene3D" id="3.40.630.30">
    <property type="match status" value="1"/>
</dbReference>
<dbReference type="InterPro" id="IPR016181">
    <property type="entry name" value="Acyl_CoA_acyltransferase"/>
</dbReference>
<reference evidence="1 2" key="1">
    <citation type="submission" date="2020-08" db="EMBL/GenBank/DDBJ databases">
        <title>Genomic Encyclopedia of Type Strains, Phase IV (KMG-IV): sequencing the most valuable type-strain genomes for metagenomic binning, comparative biology and taxonomic classification.</title>
        <authorList>
            <person name="Goeker M."/>
        </authorList>
    </citation>
    <scope>NUCLEOTIDE SEQUENCE [LARGE SCALE GENOMIC DNA]</scope>
    <source>
        <strain evidence="1 2">DSM 21793</strain>
    </source>
</reference>
<evidence type="ECO:0008006" key="3">
    <source>
        <dbReference type="Google" id="ProtNLM"/>
    </source>
</evidence>
<keyword evidence="2" id="KW-1185">Reference proteome</keyword>
<name>A0A840A8M0_9CAUL</name>
<dbReference type="Proteomes" id="UP000530564">
    <property type="component" value="Unassembled WGS sequence"/>
</dbReference>